<sequence>MAIFVQHKHSIWRSLNKTLVTRFAFPKGILGLPLLAYIQDPPRDQISLSSRVYNMLALFLNPAHFAGRMTNAIKHLVVAIRINRFLDLLKHAATIIGGHQPAE</sequence>
<name>A0A644XVN1_9ZZZZ</name>
<organism evidence="1">
    <name type="scientific">bioreactor metagenome</name>
    <dbReference type="NCBI Taxonomy" id="1076179"/>
    <lineage>
        <taxon>unclassified sequences</taxon>
        <taxon>metagenomes</taxon>
        <taxon>ecological metagenomes</taxon>
    </lineage>
</organism>
<evidence type="ECO:0000313" key="1">
    <source>
        <dbReference type="EMBL" id="MPM20139.1"/>
    </source>
</evidence>
<dbReference type="EMBL" id="VSSQ01003321">
    <property type="protein sequence ID" value="MPM20139.1"/>
    <property type="molecule type" value="Genomic_DNA"/>
</dbReference>
<proteinExistence type="predicted"/>
<reference evidence="1" key="1">
    <citation type="submission" date="2019-08" db="EMBL/GenBank/DDBJ databases">
        <authorList>
            <person name="Kucharzyk K."/>
            <person name="Murdoch R.W."/>
            <person name="Higgins S."/>
            <person name="Loffler F."/>
        </authorList>
    </citation>
    <scope>NUCLEOTIDE SEQUENCE</scope>
</reference>
<gene>
    <name evidence="1" type="ORF">SDC9_66568</name>
</gene>
<comment type="caution">
    <text evidence="1">The sequence shown here is derived from an EMBL/GenBank/DDBJ whole genome shotgun (WGS) entry which is preliminary data.</text>
</comment>
<dbReference type="AlphaFoldDB" id="A0A644XVN1"/>
<protein>
    <submittedName>
        <fullName evidence="1">Uncharacterized protein</fullName>
    </submittedName>
</protein>
<accession>A0A644XVN1</accession>